<accession>A0A3P3DHQ1</accession>
<sequence length="188" mass="22167">MNRLPFFDDDHDGQFRWLLIWERLPEPGYLKALGEDDLRQRLQETRWPTSICCPECAQTSIGQLERGSLFQCHRCRKQFSVTNGTFLHRTKLSFSLWFLVAEDVIREFALGSDRRYPSPKRIAAKYKLPQPTAYRVKKLILQDFAPAGEGLLERAICMHEPMQPTHLALFSAEHRYWLDQVRRGFIKR</sequence>
<evidence type="ECO:0000313" key="3">
    <source>
        <dbReference type="Proteomes" id="UP000282125"/>
    </source>
</evidence>
<dbReference type="AlphaFoldDB" id="A0A3P3DHQ1"/>
<protein>
    <submittedName>
        <fullName evidence="2">IS1595 family transposase</fullName>
    </submittedName>
</protein>
<dbReference type="Proteomes" id="UP000282125">
    <property type="component" value="Unassembled WGS sequence"/>
</dbReference>
<dbReference type="EMBL" id="RRAZ01000016">
    <property type="protein sequence ID" value="RRH73780.1"/>
    <property type="molecule type" value="Genomic_DNA"/>
</dbReference>
<keyword evidence="3" id="KW-1185">Reference proteome</keyword>
<feature type="domain" description="Transposase zinc-ribbon" evidence="1">
    <location>
        <begin position="35"/>
        <end position="78"/>
    </location>
</feature>
<evidence type="ECO:0000259" key="1">
    <source>
        <dbReference type="Pfam" id="PF12760"/>
    </source>
</evidence>
<evidence type="ECO:0000313" key="2">
    <source>
        <dbReference type="EMBL" id="RRH73780.1"/>
    </source>
</evidence>
<comment type="caution">
    <text evidence="2">The sequence shown here is derived from an EMBL/GenBank/DDBJ whole genome shotgun (WGS) entry which is preliminary data.</text>
</comment>
<gene>
    <name evidence="2" type="ORF">EG244_11935</name>
</gene>
<organism evidence="2 3">
    <name type="scientific">Falsigemmobacter faecalis</name>
    <dbReference type="NCBI Taxonomy" id="2488730"/>
    <lineage>
        <taxon>Bacteria</taxon>
        <taxon>Pseudomonadati</taxon>
        <taxon>Pseudomonadota</taxon>
        <taxon>Alphaproteobacteria</taxon>
        <taxon>Rhodobacterales</taxon>
        <taxon>Paracoccaceae</taxon>
        <taxon>Falsigemmobacter</taxon>
    </lineage>
</organism>
<name>A0A3P3DHQ1_9RHOB</name>
<dbReference type="OrthoDB" id="271821at2"/>
<dbReference type="InterPro" id="IPR024442">
    <property type="entry name" value="Transposase_Zn_ribbon"/>
</dbReference>
<proteinExistence type="predicted"/>
<reference evidence="2 3" key="1">
    <citation type="submission" date="2018-11" db="EMBL/GenBank/DDBJ databases">
        <title>Gemmobacter sp. nov., YIM 102744-1 draft genome.</title>
        <authorList>
            <person name="Li G."/>
            <person name="Jiang Y."/>
        </authorList>
    </citation>
    <scope>NUCLEOTIDE SEQUENCE [LARGE SCALE GENOMIC DNA]</scope>
    <source>
        <strain evidence="2 3">YIM 102744-1</strain>
    </source>
</reference>
<dbReference type="RefSeq" id="WP_124965230.1">
    <property type="nucleotide sequence ID" value="NZ_RRAZ01000016.1"/>
</dbReference>
<dbReference type="Pfam" id="PF12760">
    <property type="entry name" value="Zn_ribbon_IS1595"/>
    <property type="match status" value="1"/>
</dbReference>